<evidence type="ECO:0000313" key="3">
    <source>
        <dbReference type="EMBL" id="TFE67434.1"/>
    </source>
</evidence>
<dbReference type="NCBIfam" id="TIGR00079">
    <property type="entry name" value="pept_deformyl"/>
    <property type="match status" value="1"/>
</dbReference>
<gene>
    <name evidence="2" type="primary">def</name>
    <name evidence="3" type="ORF">A7Q10_01270</name>
</gene>
<sequence>MVLNIVLYDHPILRKKGKPIDSFNDQLKRLVSDMLETMAFHKGVGLAAQQIGQALQLAVIDVSESKIPSSLLIEGKPVPIEEHMPLFLINPTLSCTRSKELSNEGCLSFPGLRIDVPRSKRVKLKTFDLEGKPLALEAGGFLAIAIQHEFDHLQGKLFIDYLSPEKKKAIKEELEKIKRAEPSLFAKENA</sequence>
<dbReference type="NCBIfam" id="NF001159">
    <property type="entry name" value="PRK00150.1-3"/>
    <property type="match status" value="1"/>
</dbReference>
<dbReference type="PANTHER" id="PTHR10458:SF22">
    <property type="entry name" value="PEPTIDE DEFORMYLASE"/>
    <property type="match status" value="1"/>
</dbReference>
<keyword evidence="2" id="KW-0408">Iron</keyword>
<proteinExistence type="inferred from homology"/>
<dbReference type="OrthoDB" id="9784988at2"/>
<keyword evidence="2" id="KW-0479">Metal-binding</keyword>
<feature type="binding site" evidence="2">
    <location>
        <position position="148"/>
    </location>
    <ligand>
        <name>Fe cation</name>
        <dbReference type="ChEBI" id="CHEBI:24875"/>
    </ligand>
</feature>
<evidence type="ECO:0000313" key="4">
    <source>
        <dbReference type="Proteomes" id="UP000297713"/>
    </source>
</evidence>
<dbReference type="EC" id="3.5.1.88" evidence="2"/>
<comment type="similarity">
    <text evidence="1 2">Belongs to the polypeptide deformylase family.</text>
</comment>
<dbReference type="AlphaFoldDB" id="A0A4Y8PA82"/>
<dbReference type="CDD" id="cd00487">
    <property type="entry name" value="Pep_deformylase"/>
    <property type="match status" value="1"/>
</dbReference>
<keyword evidence="4" id="KW-1185">Reference proteome</keyword>
<organism evidence="3 4">
    <name type="scientific">Methylacidiphilum caldifontis</name>
    <dbReference type="NCBI Taxonomy" id="2795386"/>
    <lineage>
        <taxon>Bacteria</taxon>
        <taxon>Pseudomonadati</taxon>
        <taxon>Verrucomicrobiota</taxon>
        <taxon>Methylacidiphilae</taxon>
        <taxon>Methylacidiphilales</taxon>
        <taxon>Methylacidiphilaceae</taxon>
        <taxon>Methylacidiphilum (ex Ratnadevi et al. 2023)</taxon>
    </lineage>
</organism>
<dbReference type="HAMAP" id="MF_00163">
    <property type="entry name" value="Pep_deformylase"/>
    <property type="match status" value="1"/>
</dbReference>
<dbReference type="PANTHER" id="PTHR10458">
    <property type="entry name" value="PEPTIDE DEFORMYLASE"/>
    <property type="match status" value="1"/>
</dbReference>
<protein>
    <recommendedName>
        <fullName evidence="2">Peptide deformylase</fullName>
        <shortName evidence="2">PDF</shortName>
        <ecNumber evidence="2">3.5.1.88</ecNumber>
    </recommendedName>
    <alternativeName>
        <fullName evidence="2">Polypeptide deformylase</fullName>
    </alternativeName>
</protein>
<name>A0A4Y8PA82_9BACT</name>
<evidence type="ECO:0000256" key="2">
    <source>
        <dbReference type="HAMAP-Rule" id="MF_00163"/>
    </source>
</evidence>
<comment type="caution">
    <text evidence="3">The sequence shown here is derived from an EMBL/GenBank/DDBJ whole genome shotgun (WGS) entry which is preliminary data.</text>
</comment>
<feature type="binding site" evidence="2">
    <location>
        <position position="152"/>
    </location>
    <ligand>
        <name>Fe cation</name>
        <dbReference type="ChEBI" id="CHEBI:24875"/>
    </ligand>
</feature>
<dbReference type="PRINTS" id="PR01576">
    <property type="entry name" value="PDEFORMYLASE"/>
</dbReference>
<reference evidence="3 4" key="1">
    <citation type="submission" date="2016-05" db="EMBL/GenBank/DDBJ databases">
        <title>Diversity and Homogeneity among Thermoacidophilic Verrucomicrobia Methanotrophs Linked with Geographical Origin.</title>
        <authorList>
            <person name="Erikstad H.-A."/>
            <person name="Smestad N.B."/>
            <person name="Ceballos R.M."/>
            <person name="Birkeland N.-K."/>
        </authorList>
    </citation>
    <scope>NUCLEOTIDE SEQUENCE [LARGE SCALE GENOMIC DNA]</scope>
    <source>
        <strain evidence="3 4">Phi</strain>
    </source>
</reference>
<feature type="binding site" evidence="2">
    <location>
        <position position="106"/>
    </location>
    <ligand>
        <name>Fe cation</name>
        <dbReference type="ChEBI" id="CHEBI:24875"/>
    </ligand>
</feature>
<dbReference type="InterPro" id="IPR036821">
    <property type="entry name" value="Peptide_deformylase_sf"/>
</dbReference>
<dbReference type="GO" id="GO:0046872">
    <property type="term" value="F:metal ion binding"/>
    <property type="evidence" value="ECO:0007669"/>
    <property type="project" value="UniProtKB-KW"/>
</dbReference>
<dbReference type="Gene3D" id="3.90.45.10">
    <property type="entry name" value="Peptide deformylase"/>
    <property type="match status" value="1"/>
</dbReference>
<keyword evidence="2" id="KW-0648">Protein biosynthesis</keyword>
<dbReference type="InterPro" id="IPR023635">
    <property type="entry name" value="Peptide_deformylase"/>
</dbReference>
<dbReference type="Proteomes" id="UP000297713">
    <property type="component" value="Unassembled WGS sequence"/>
</dbReference>
<dbReference type="RefSeq" id="WP_134440519.1">
    <property type="nucleotide sequence ID" value="NZ_CP065957.1"/>
</dbReference>
<comment type="catalytic activity">
    <reaction evidence="2">
        <text>N-terminal N-formyl-L-methionyl-[peptide] + H2O = N-terminal L-methionyl-[peptide] + formate</text>
        <dbReference type="Rhea" id="RHEA:24420"/>
        <dbReference type="Rhea" id="RHEA-COMP:10639"/>
        <dbReference type="Rhea" id="RHEA-COMP:10640"/>
        <dbReference type="ChEBI" id="CHEBI:15377"/>
        <dbReference type="ChEBI" id="CHEBI:15740"/>
        <dbReference type="ChEBI" id="CHEBI:49298"/>
        <dbReference type="ChEBI" id="CHEBI:64731"/>
        <dbReference type="EC" id="3.5.1.88"/>
    </reaction>
</comment>
<dbReference type="PIRSF" id="PIRSF004749">
    <property type="entry name" value="Pep_def"/>
    <property type="match status" value="1"/>
</dbReference>
<dbReference type="GO" id="GO:0042586">
    <property type="term" value="F:peptide deformylase activity"/>
    <property type="evidence" value="ECO:0007669"/>
    <property type="project" value="UniProtKB-UniRule"/>
</dbReference>
<evidence type="ECO:0000256" key="1">
    <source>
        <dbReference type="ARBA" id="ARBA00010759"/>
    </source>
</evidence>
<comment type="cofactor">
    <cofactor evidence="2">
        <name>Fe(2+)</name>
        <dbReference type="ChEBI" id="CHEBI:29033"/>
    </cofactor>
    <text evidence="2">Binds 1 Fe(2+) ion.</text>
</comment>
<accession>A0A4Y8PA82</accession>
<dbReference type="GO" id="GO:0006412">
    <property type="term" value="P:translation"/>
    <property type="evidence" value="ECO:0007669"/>
    <property type="project" value="UniProtKB-UniRule"/>
</dbReference>
<feature type="active site" evidence="2">
    <location>
        <position position="149"/>
    </location>
</feature>
<dbReference type="Pfam" id="PF01327">
    <property type="entry name" value="Pep_deformylase"/>
    <property type="match status" value="1"/>
</dbReference>
<dbReference type="SUPFAM" id="SSF56420">
    <property type="entry name" value="Peptide deformylase"/>
    <property type="match status" value="1"/>
</dbReference>
<dbReference type="EMBL" id="LXQC01000154">
    <property type="protein sequence ID" value="TFE67434.1"/>
    <property type="molecule type" value="Genomic_DNA"/>
</dbReference>
<keyword evidence="2" id="KW-0378">Hydrolase</keyword>
<comment type="function">
    <text evidence="2">Removes the formyl group from the N-terminal Met of newly synthesized proteins. Requires at least a dipeptide for an efficient rate of reaction. N-terminal L-methionine is a prerequisite for activity but the enzyme has broad specificity at other positions.</text>
</comment>